<dbReference type="GO" id="GO:0005886">
    <property type="term" value="C:plasma membrane"/>
    <property type="evidence" value="ECO:0007669"/>
    <property type="project" value="TreeGrafter"/>
</dbReference>
<dbReference type="PANTHER" id="PTHR30520:SF2">
    <property type="entry name" value="INNER MEMBRANE PROTEIN YFDC"/>
    <property type="match status" value="1"/>
</dbReference>
<evidence type="ECO:0000256" key="2">
    <source>
        <dbReference type="ARBA" id="ARBA00022692"/>
    </source>
</evidence>
<evidence type="ECO:0000256" key="5">
    <source>
        <dbReference type="SAM" id="Phobius"/>
    </source>
</evidence>
<dbReference type="STRING" id="1227456.C450_04256"/>
<dbReference type="InterPro" id="IPR023271">
    <property type="entry name" value="Aquaporin-like"/>
</dbReference>
<evidence type="ECO:0000256" key="4">
    <source>
        <dbReference type="ARBA" id="ARBA00023136"/>
    </source>
</evidence>
<feature type="transmembrane region" description="Helical" evidence="5">
    <location>
        <begin position="234"/>
        <end position="259"/>
    </location>
</feature>
<dbReference type="GO" id="GO:0015499">
    <property type="term" value="F:formate transmembrane transporter activity"/>
    <property type="evidence" value="ECO:0007669"/>
    <property type="project" value="TreeGrafter"/>
</dbReference>
<dbReference type="OrthoDB" id="117182at2157"/>
<evidence type="ECO:0000313" key="6">
    <source>
        <dbReference type="EMBL" id="EMA54936.1"/>
    </source>
</evidence>
<dbReference type="InterPro" id="IPR000292">
    <property type="entry name" value="For/NO2_transpt"/>
</dbReference>
<dbReference type="Gene3D" id="1.20.1080.10">
    <property type="entry name" value="Glycerol uptake facilitator protein"/>
    <property type="match status" value="1"/>
</dbReference>
<comment type="subcellular location">
    <subcellularLocation>
        <location evidence="1">Membrane</location>
        <topology evidence="1">Multi-pass membrane protein</topology>
    </subcellularLocation>
</comment>
<dbReference type="PATRIC" id="fig|1227456.3.peg.883"/>
<dbReference type="Pfam" id="PF01226">
    <property type="entry name" value="Form_Nir_trans"/>
    <property type="match status" value="1"/>
</dbReference>
<dbReference type="RefSeq" id="WP_005040390.1">
    <property type="nucleotide sequence ID" value="NZ_AOME01000016.1"/>
</dbReference>
<feature type="transmembrane region" description="Helical" evidence="5">
    <location>
        <begin position="38"/>
        <end position="61"/>
    </location>
</feature>
<dbReference type="EMBL" id="AOME01000016">
    <property type="protein sequence ID" value="EMA54936.1"/>
    <property type="molecule type" value="Genomic_DNA"/>
</dbReference>
<proteinExistence type="predicted"/>
<comment type="caution">
    <text evidence="6">The sequence shown here is derived from an EMBL/GenBank/DDBJ whole genome shotgun (WGS) entry which is preliminary data.</text>
</comment>
<feature type="transmembrane region" description="Helical" evidence="5">
    <location>
        <begin position="161"/>
        <end position="183"/>
    </location>
</feature>
<feature type="transmembrane region" description="Helical" evidence="5">
    <location>
        <begin position="118"/>
        <end position="141"/>
    </location>
</feature>
<gene>
    <name evidence="6" type="ORF">C450_04256</name>
</gene>
<name>M0NAN6_9EURY</name>
<evidence type="ECO:0000313" key="7">
    <source>
        <dbReference type="Proteomes" id="UP000011625"/>
    </source>
</evidence>
<dbReference type="AlphaFoldDB" id="M0NAN6"/>
<sequence length="281" mass="29214">MSANEDGPTGATLSYRKILEREMENALKEMDRPAVGTFISGFSAGLNLSFGALFMAMVLTFAGGFDSTLTKQVTLAGVSSIAFLFVVIGQTELFTAHSTMAVLPVLDGRASLRDLGRIWSVTYVSNLLGCAAFVALIAAIGEPMGIADPSAFGSLAGALVGLPWWTITLSGVVAGWLMGMATWLSAASRDTVGRIIFVLLTTAAIGFGPFHHAILGTTEVLSAIVLDAGVAPGAFVPFIVFTTIGNVLGGTVFVALLNYGHIALAGEEKDVDFQANGIEDS</sequence>
<organism evidence="6 7">
    <name type="scientific">Halococcus salifodinae DSM 8989</name>
    <dbReference type="NCBI Taxonomy" id="1227456"/>
    <lineage>
        <taxon>Archaea</taxon>
        <taxon>Methanobacteriati</taxon>
        <taxon>Methanobacteriota</taxon>
        <taxon>Stenosarchaea group</taxon>
        <taxon>Halobacteria</taxon>
        <taxon>Halobacteriales</taxon>
        <taxon>Halococcaceae</taxon>
        <taxon>Halococcus</taxon>
    </lineage>
</organism>
<accession>M0NAN6</accession>
<feature type="transmembrane region" description="Helical" evidence="5">
    <location>
        <begin position="81"/>
        <end position="106"/>
    </location>
</feature>
<keyword evidence="3 5" id="KW-1133">Transmembrane helix</keyword>
<keyword evidence="7" id="KW-1185">Reference proteome</keyword>
<evidence type="ECO:0000256" key="3">
    <source>
        <dbReference type="ARBA" id="ARBA00022989"/>
    </source>
</evidence>
<keyword evidence="4 5" id="KW-0472">Membrane</keyword>
<reference evidence="6 7" key="1">
    <citation type="journal article" date="2014" name="PLoS Genet.">
        <title>Phylogenetically driven sequencing of extremely halophilic archaea reveals strategies for static and dynamic osmo-response.</title>
        <authorList>
            <person name="Becker E.A."/>
            <person name="Seitzer P.M."/>
            <person name="Tritt A."/>
            <person name="Larsen D."/>
            <person name="Krusor M."/>
            <person name="Yao A.I."/>
            <person name="Wu D."/>
            <person name="Madern D."/>
            <person name="Eisen J.A."/>
            <person name="Darling A.E."/>
            <person name="Facciotti M.T."/>
        </authorList>
    </citation>
    <scope>NUCLEOTIDE SEQUENCE [LARGE SCALE GENOMIC DNA]</scope>
    <source>
        <strain evidence="6 7">DSM 8989</strain>
    </source>
</reference>
<evidence type="ECO:0000256" key="1">
    <source>
        <dbReference type="ARBA" id="ARBA00004141"/>
    </source>
</evidence>
<keyword evidence="2 5" id="KW-0812">Transmembrane</keyword>
<dbReference type="Proteomes" id="UP000011625">
    <property type="component" value="Unassembled WGS sequence"/>
</dbReference>
<dbReference type="PANTHER" id="PTHR30520">
    <property type="entry name" value="FORMATE TRANSPORTER-RELATED"/>
    <property type="match status" value="1"/>
</dbReference>
<feature type="transmembrane region" description="Helical" evidence="5">
    <location>
        <begin position="195"/>
        <end position="214"/>
    </location>
</feature>
<protein>
    <submittedName>
        <fullName evidence="6">Formate/nitrite transporter</fullName>
    </submittedName>
</protein>